<name>A0ABN2Q6N7_9PSEU</name>
<accession>A0ABN2Q6N7</accession>
<organism evidence="2 3">
    <name type="scientific">Amycolatopsis minnesotensis</name>
    <dbReference type="NCBI Taxonomy" id="337894"/>
    <lineage>
        <taxon>Bacteria</taxon>
        <taxon>Bacillati</taxon>
        <taxon>Actinomycetota</taxon>
        <taxon>Actinomycetes</taxon>
        <taxon>Pseudonocardiales</taxon>
        <taxon>Pseudonocardiaceae</taxon>
        <taxon>Amycolatopsis</taxon>
    </lineage>
</organism>
<dbReference type="InterPro" id="IPR043917">
    <property type="entry name" value="DUF5753"/>
</dbReference>
<feature type="domain" description="DUF5753" evidence="1">
    <location>
        <begin position="59"/>
        <end position="232"/>
    </location>
</feature>
<gene>
    <name evidence="2" type="ORF">GCM10009754_11970</name>
</gene>
<sequence length="239" mass="26569">MLSLWEKGTRVPKVKEVAALLGCLSIVGAERERILELAEHAHEPDWLEKVMPNAPLSLTSYIECERTATGIATWHPLLIPGLLQSGDYARAVLATKRRSREEVDKRLLVRMARKEVLGSLTSYRATIGEAALRASIGGPTVMIDQLDHLLTVAERANVSLRVMPLGMNYHQGLCGPFSILDFADLRPIVFSENLGSNVYLYDEEQVAEYRKAAKDITNLALSERDSCTLLREVIADLEV</sequence>
<evidence type="ECO:0000259" key="1">
    <source>
        <dbReference type="Pfam" id="PF19054"/>
    </source>
</evidence>
<proteinExistence type="predicted"/>
<comment type="caution">
    <text evidence="2">The sequence shown here is derived from an EMBL/GenBank/DDBJ whole genome shotgun (WGS) entry which is preliminary data.</text>
</comment>
<dbReference type="EMBL" id="BAAANN010000004">
    <property type="protein sequence ID" value="GAA1945765.1"/>
    <property type="molecule type" value="Genomic_DNA"/>
</dbReference>
<dbReference type="Proteomes" id="UP001501116">
    <property type="component" value="Unassembled WGS sequence"/>
</dbReference>
<protein>
    <submittedName>
        <fullName evidence="2">Helix-turn-helix transcriptional regulator</fullName>
    </submittedName>
</protein>
<dbReference type="Pfam" id="PF19054">
    <property type="entry name" value="DUF5753"/>
    <property type="match status" value="1"/>
</dbReference>
<keyword evidence="3" id="KW-1185">Reference proteome</keyword>
<evidence type="ECO:0000313" key="2">
    <source>
        <dbReference type="EMBL" id="GAA1945765.1"/>
    </source>
</evidence>
<evidence type="ECO:0000313" key="3">
    <source>
        <dbReference type="Proteomes" id="UP001501116"/>
    </source>
</evidence>
<reference evidence="2 3" key="1">
    <citation type="journal article" date="2019" name="Int. J. Syst. Evol. Microbiol.">
        <title>The Global Catalogue of Microorganisms (GCM) 10K type strain sequencing project: providing services to taxonomists for standard genome sequencing and annotation.</title>
        <authorList>
            <consortium name="The Broad Institute Genomics Platform"/>
            <consortium name="The Broad Institute Genome Sequencing Center for Infectious Disease"/>
            <person name="Wu L."/>
            <person name="Ma J."/>
        </authorList>
    </citation>
    <scope>NUCLEOTIDE SEQUENCE [LARGE SCALE GENOMIC DNA]</scope>
    <source>
        <strain evidence="2 3">JCM 14545</strain>
    </source>
</reference>